<reference evidence="10 11" key="1">
    <citation type="submission" date="2019-12" db="EMBL/GenBank/DDBJ databases">
        <authorList>
            <person name="Alioto T."/>
            <person name="Alioto T."/>
            <person name="Gomez Garrido J."/>
        </authorList>
    </citation>
    <scope>NUCLEOTIDE SEQUENCE [LARGE SCALE GENOMIC DNA]</scope>
</reference>
<dbReference type="PANTHER" id="PTHR31403:SF11">
    <property type="entry name" value="OS12G0614500 PROTEIN"/>
    <property type="match status" value="1"/>
</dbReference>
<evidence type="ECO:0000259" key="9">
    <source>
        <dbReference type="Pfam" id="PF01764"/>
    </source>
</evidence>
<evidence type="ECO:0000256" key="6">
    <source>
        <dbReference type="ARBA" id="ARBA00022946"/>
    </source>
</evidence>
<protein>
    <submittedName>
        <fullName evidence="10">Phospholipase A1-Igamma1, chloroplastic</fullName>
    </submittedName>
</protein>
<dbReference type="AlphaFoldDB" id="A0A8S0TW59"/>
<evidence type="ECO:0000256" key="8">
    <source>
        <dbReference type="ARBA" id="ARBA00023098"/>
    </source>
</evidence>
<keyword evidence="5" id="KW-0378">Hydrolase</keyword>
<evidence type="ECO:0000256" key="2">
    <source>
        <dbReference type="ARBA" id="ARBA00010701"/>
    </source>
</evidence>
<organism evidence="10 11">
    <name type="scientific">Olea europaea subsp. europaea</name>
    <dbReference type="NCBI Taxonomy" id="158383"/>
    <lineage>
        <taxon>Eukaryota</taxon>
        <taxon>Viridiplantae</taxon>
        <taxon>Streptophyta</taxon>
        <taxon>Embryophyta</taxon>
        <taxon>Tracheophyta</taxon>
        <taxon>Spermatophyta</taxon>
        <taxon>Magnoliopsida</taxon>
        <taxon>eudicotyledons</taxon>
        <taxon>Gunneridae</taxon>
        <taxon>Pentapetalae</taxon>
        <taxon>asterids</taxon>
        <taxon>lamiids</taxon>
        <taxon>Lamiales</taxon>
        <taxon>Oleaceae</taxon>
        <taxon>Oleeae</taxon>
        <taxon>Olea</taxon>
    </lineage>
</organism>
<evidence type="ECO:0000256" key="5">
    <source>
        <dbReference type="ARBA" id="ARBA00022801"/>
    </source>
</evidence>
<dbReference type="GO" id="GO:0047714">
    <property type="term" value="F:galactolipase activity"/>
    <property type="evidence" value="ECO:0007669"/>
    <property type="project" value="UniProtKB-ARBA"/>
</dbReference>
<keyword evidence="8" id="KW-0443">Lipid metabolism</keyword>
<dbReference type="InterPro" id="IPR002921">
    <property type="entry name" value="Fungal_lipase-type"/>
</dbReference>
<evidence type="ECO:0000256" key="3">
    <source>
        <dbReference type="ARBA" id="ARBA00022528"/>
    </source>
</evidence>
<dbReference type="GO" id="GO:0008970">
    <property type="term" value="F:phospholipase A1 activity"/>
    <property type="evidence" value="ECO:0007669"/>
    <property type="project" value="UniProtKB-ARBA"/>
</dbReference>
<proteinExistence type="inferred from homology"/>
<keyword evidence="7" id="KW-0442">Lipid degradation</keyword>
<dbReference type="OrthoDB" id="1728595at2759"/>
<evidence type="ECO:0000256" key="4">
    <source>
        <dbReference type="ARBA" id="ARBA00022640"/>
    </source>
</evidence>
<keyword evidence="6" id="KW-0809">Transit peptide</keyword>
<dbReference type="InterPro" id="IPR029058">
    <property type="entry name" value="AB_hydrolase_fold"/>
</dbReference>
<sequence>MSSASEQVMREVQKLVNYYKGRGEEVSLTITGHSLGGALALLNAYEAAKNFLSLQINVISFAAPRVGNVAFRDELYQMGVKTL</sequence>
<dbReference type="Gene3D" id="3.40.50.1820">
    <property type="entry name" value="alpha/beta hydrolase"/>
    <property type="match status" value="1"/>
</dbReference>
<comment type="similarity">
    <text evidence="2">Belongs to the AB hydrolase superfamily. Lipase family.</text>
</comment>
<dbReference type="Gramene" id="OE9A018309T1">
    <property type="protein sequence ID" value="OE9A018309C1"/>
    <property type="gene ID" value="OE9A018309"/>
</dbReference>
<accession>A0A8S0TW59</accession>
<dbReference type="CDD" id="cd00519">
    <property type="entry name" value="Lipase_3"/>
    <property type="match status" value="1"/>
</dbReference>
<dbReference type="GO" id="GO:0016042">
    <property type="term" value="P:lipid catabolic process"/>
    <property type="evidence" value="ECO:0007669"/>
    <property type="project" value="UniProtKB-KW"/>
</dbReference>
<dbReference type="GO" id="GO:0009507">
    <property type="term" value="C:chloroplast"/>
    <property type="evidence" value="ECO:0007669"/>
    <property type="project" value="UniProtKB-SubCell"/>
</dbReference>
<keyword evidence="4" id="KW-0934">Plastid</keyword>
<comment type="caution">
    <text evidence="10">The sequence shown here is derived from an EMBL/GenBank/DDBJ whole genome shotgun (WGS) entry which is preliminary data.</text>
</comment>
<keyword evidence="3" id="KW-0150">Chloroplast</keyword>
<feature type="domain" description="Fungal lipase-type" evidence="9">
    <location>
        <begin position="3"/>
        <end position="81"/>
    </location>
</feature>
<evidence type="ECO:0000313" key="10">
    <source>
        <dbReference type="EMBL" id="CAA3008255.1"/>
    </source>
</evidence>
<name>A0A8S0TW59_OLEEU</name>
<dbReference type="EMBL" id="CACTIH010007294">
    <property type="protein sequence ID" value="CAA3008255.1"/>
    <property type="molecule type" value="Genomic_DNA"/>
</dbReference>
<evidence type="ECO:0000313" key="11">
    <source>
        <dbReference type="Proteomes" id="UP000594638"/>
    </source>
</evidence>
<evidence type="ECO:0000256" key="7">
    <source>
        <dbReference type="ARBA" id="ARBA00022963"/>
    </source>
</evidence>
<dbReference type="Proteomes" id="UP000594638">
    <property type="component" value="Unassembled WGS sequence"/>
</dbReference>
<keyword evidence="11" id="KW-1185">Reference proteome</keyword>
<dbReference type="Pfam" id="PF01764">
    <property type="entry name" value="Lipase_3"/>
    <property type="match status" value="1"/>
</dbReference>
<gene>
    <name evidence="10" type="ORF">OLEA9_A018309</name>
</gene>
<evidence type="ECO:0000256" key="1">
    <source>
        <dbReference type="ARBA" id="ARBA00004229"/>
    </source>
</evidence>
<dbReference type="SUPFAM" id="SSF53474">
    <property type="entry name" value="alpha/beta-Hydrolases"/>
    <property type="match status" value="1"/>
</dbReference>
<comment type="subcellular location">
    <subcellularLocation>
        <location evidence="1">Plastid</location>
        <location evidence="1">Chloroplast</location>
    </subcellularLocation>
</comment>
<dbReference type="PANTHER" id="PTHR31403">
    <property type="entry name" value="PHOSPHOLIPASE A1-IBETA2, CHLOROPLASTIC"/>
    <property type="match status" value="1"/>
</dbReference>